<comment type="caution">
    <text evidence="1">The sequence shown here is derived from an EMBL/GenBank/DDBJ whole genome shotgun (WGS) entry which is preliminary data.</text>
</comment>
<dbReference type="Proteomes" id="UP001243375">
    <property type="component" value="Unassembled WGS sequence"/>
</dbReference>
<reference evidence="1" key="1">
    <citation type="submission" date="2023-04" db="EMBL/GenBank/DDBJ databases">
        <title>Draft Genome sequencing of Naganishia species isolated from polar environments using Oxford Nanopore Technology.</title>
        <authorList>
            <person name="Leo P."/>
            <person name="Venkateswaran K."/>
        </authorList>
    </citation>
    <scope>NUCLEOTIDE SEQUENCE</scope>
    <source>
        <strain evidence="1">MNA-CCFEE 5425</strain>
    </source>
</reference>
<evidence type="ECO:0000313" key="2">
    <source>
        <dbReference type="Proteomes" id="UP001243375"/>
    </source>
</evidence>
<protein>
    <submittedName>
        <fullName evidence="1">Uncharacterized protein</fullName>
    </submittedName>
</protein>
<dbReference type="EMBL" id="JASBWU010000020">
    <property type="protein sequence ID" value="KAJ9114020.1"/>
    <property type="molecule type" value="Genomic_DNA"/>
</dbReference>
<keyword evidence="2" id="KW-1185">Reference proteome</keyword>
<proteinExistence type="predicted"/>
<organism evidence="1 2">
    <name type="scientific">Naganishia vaughanmartiniae</name>
    <dbReference type="NCBI Taxonomy" id="1424756"/>
    <lineage>
        <taxon>Eukaryota</taxon>
        <taxon>Fungi</taxon>
        <taxon>Dikarya</taxon>
        <taxon>Basidiomycota</taxon>
        <taxon>Agaricomycotina</taxon>
        <taxon>Tremellomycetes</taxon>
        <taxon>Filobasidiales</taxon>
        <taxon>Filobasidiaceae</taxon>
        <taxon>Naganishia</taxon>
    </lineage>
</organism>
<evidence type="ECO:0000313" key="1">
    <source>
        <dbReference type="EMBL" id="KAJ9114020.1"/>
    </source>
</evidence>
<sequence>MSIILRSKVIIARPIARLRLTPPYRPYASGVKIPENFRLPETSSASEENTKEYVQACERIQRIEKQLVQSSPFRDVVDDDIGDMSGLLDAIGPPVLINSDDRMQAQFAVERLSKYAWVACNNGAKFILSAGDLYFSLDAYCTNPSNDFYHASVAKRKSTAAIQEDRSEGGNTSDYIFPYHPRQNLFRVSSLAEGIRFADTLVEKMITGKKILSTTNAIMEYEEDALPSNNVEQEEGALPMFGELENMTGSYANFVLSNGLYDAES</sequence>
<accession>A0ACC2WRS9</accession>
<name>A0ACC2WRS9_9TREE</name>
<gene>
    <name evidence="1" type="ORF">QFC22_005840</name>
</gene>